<accession>A0A9Q1EFK2</accession>
<feature type="region of interest" description="Disordered" evidence="1">
    <location>
        <begin position="121"/>
        <end position="141"/>
    </location>
</feature>
<dbReference type="Proteomes" id="UP001152622">
    <property type="component" value="Chromosome 18"/>
</dbReference>
<proteinExistence type="predicted"/>
<gene>
    <name evidence="2" type="ORF">SKAU_G00368010</name>
</gene>
<name>A0A9Q1EFK2_SYNKA</name>
<dbReference type="AlphaFoldDB" id="A0A9Q1EFK2"/>
<keyword evidence="3" id="KW-1185">Reference proteome</keyword>
<protein>
    <submittedName>
        <fullName evidence="2">Uncharacterized protein</fullName>
    </submittedName>
</protein>
<reference evidence="2" key="1">
    <citation type="journal article" date="2023" name="Science">
        <title>Genome structures resolve the early diversification of teleost fishes.</title>
        <authorList>
            <person name="Parey E."/>
            <person name="Louis A."/>
            <person name="Montfort J."/>
            <person name="Bouchez O."/>
            <person name="Roques C."/>
            <person name="Iampietro C."/>
            <person name="Lluch J."/>
            <person name="Castinel A."/>
            <person name="Donnadieu C."/>
            <person name="Desvignes T."/>
            <person name="Floi Bucao C."/>
            <person name="Jouanno E."/>
            <person name="Wen M."/>
            <person name="Mejri S."/>
            <person name="Dirks R."/>
            <person name="Jansen H."/>
            <person name="Henkel C."/>
            <person name="Chen W.J."/>
            <person name="Zahm M."/>
            <person name="Cabau C."/>
            <person name="Klopp C."/>
            <person name="Thompson A.W."/>
            <person name="Robinson-Rechavi M."/>
            <person name="Braasch I."/>
            <person name="Lecointre G."/>
            <person name="Bobe J."/>
            <person name="Postlethwait J.H."/>
            <person name="Berthelot C."/>
            <person name="Roest Crollius H."/>
            <person name="Guiguen Y."/>
        </authorList>
    </citation>
    <scope>NUCLEOTIDE SEQUENCE</scope>
    <source>
        <strain evidence="2">WJC10195</strain>
    </source>
</reference>
<evidence type="ECO:0000313" key="3">
    <source>
        <dbReference type="Proteomes" id="UP001152622"/>
    </source>
</evidence>
<evidence type="ECO:0000256" key="1">
    <source>
        <dbReference type="SAM" id="MobiDB-lite"/>
    </source>
</evidence>
<organism evidence="2 3">
    <name type="scientific">Synaphobranchus kaupii</name>
    <name type="common">Kaup's arrowtooth eel</name>
    <dbReference type="NCBI Taxonomy" id="118154"/>
    <lineage>
        <taxon>Eukaryota</taxon>
        <taxon>Metazoa</taxon>
        <taxon>Chordata</taxon>
        <taxon>Craniata</taxon>
        <taxon>Vertebrata</taxon>
        <taxon>Euteleostomi</taxon>
        <taxon>Actinopterygii</taxon>
        <taxon>Neopterygii</taxon>
        <taxon>Teleostei</taxon>
        <taxon>Anguilliformes</taxon>
        <taxon>Synaphobranchidae</taxon>
        <taxon>Synaphobranchus</taxon>
    </lineage>
</organism>
<sequence>MLQGSTVESPRRWETAYQRLKSVRAAVLGEAGSQCFSSVRRLKGNSGGLGHLCTRLHGNSPHRGRILFAVSLRGAIAAVDGVIITVVADVVIPMVTALVLREASDSGWGLRCLLVQLHLPAPKPQTKNDPPPRRNHPPSKE</sequence>
<comment type="caution">
    <text evidence="2">The sequence shown here is derived from an EMBL/GenBank/DDBJ whole genome shotgun (WGS) entry which is preliminary data.</text>
</comment>
<evidence type="ECO:0000313" key="2">
    <source>
        <dbReference type="EMBL" id="KAJ8337835.1"/>
    </source>
</evidence>
<dbReference type="EMBL" id="JAINUF010000018">
    <property type="protein sequence ID" value="KAJ8337835.1"/>
    <property type="molecule type" value="Genomic_DNA"/>
</dbReference>